<proteinExistence type="predicted"/>
<accession>A0AA37RZ71</accession>
<keyword evidence="2" id="KW-1185">Reference proteome</keyword>
<dbReference type="AlphaFoldDB" id="A0AA37RZ71"/>
<dbReference type="InterPro" id="IPR021879">
    <property type="entry name" value="VC2046_fam"/>
</dbReference>
<protein>
    <submittedName>
        <fullName evidence="1">Uncharacterized protein</fullName>
    </submittedName>
</protein>
<name>A0AA37RZ71_9GAMM</name>
<dbReference type="RefSeq" id="WP_095506802.1">
    <property type="nucleotide sequence ID" value="NZ_BSNC01000012.1"/>
</dbReference>
<evidence type="ECO:0000313" key="2">
    <source>
        <dbReference type="Proteomes" id="UP001161422"/>
    </source>
</evidence>
<comment type="caution">
    <text evidence="1">The sequence shown here is derived from an EMBL/GenBank/DDBJ whole genome shotgun (WGS) entry which is preliminary data.</text>
</comment>
<dbReference type="EMBL" id="BSNC01000012">
    <property type="protein sequence ID" value="GLP97876.1"/>
    <property type="molecule type" value="Genomic_DNA"/>
</dbReference>
<dbReference type="Pfam" id="PF11993">
    <property type="entry name" value="VC2046"/>
    <property type="match status" value="2"/>
</dbReference>
<gene>
    <name evidence="1" type="ORF">GCM10007895_31830</name>
</gene>
<reference evidence="1" key="1">
    <citation type="journal article" date="2014" name="Int. J. Syst. Evol. Microbiol.">
        <title>Complete genome sequence of Corynebacterium casei LMG S-19264T (=DSM 44701T), isolated from a smear-ripened cheese.</title>
        <authorList>
            <consortium name="US DOE Joint Genome Institute (JGI-PGF)"/>
            <person name="Walter F."/>
            <person name="Albersmeier A."/>
            <person name="Kalinowski J."/>
            <person name="Ruckert C."/>
        </authorList>
    </citation>
    <scope>NUCLEOTIDE SEQUENCE</scope>
    <source>
        <strain evidence="1">NBRC 101628</strain>
    </source>
</reference>
<reference evidence="1" key="2">
    <citation type="submission" date="2023-01" db="EMBL/GenBank/DDBJ databases">
        <title>Draft genome sequence of Paraferrimonas sedimenticola strain NBRC 101628.</title>
        <authorList>
            <person name="Sun Q."/>
            <person name="Mori K."/>
        </authorList>
    </citation>
    <scope>NUCLEOTIDE SEQUENCE</scope>
    <source>
        <strain evidence="1">NBRC 101628</strain>
    </source>
</reference>
<evidence type="ECO:0000313" key="1">
    <source>
        <dbReference type="EMBL" id="GLP97876.1"/>
    </source>
</evidence>
<sequence>MVNLDNLLVHERQLSGQLNAAVQQTRRSEFGLLLSLLSEEVACMSQANESRPELRANYQSHQLKNDIYHSHGLTGQRLQDALCPPPLVYDSEPPVSMKRALNNCAPIKSLENRLASNQQQVGSELLNQLQQSQVLANHMALA</sequence>
<organism evidence="1 2">
    <name type="scientific">Paraferrimonas sedimenticola</name>
    <dbReference type="NCBI Taxonomy" id="375674"/>
    <lineage>
        <taxon>Bacteria</taxon>
        <taxon>Pseudomonadati</taxon>
        <taxon>Pseudomonadota</taxon>
        <taxon>Gammaproteobacteria</taxon>
        <taxon>Alteromonadales</taxon>
        <taxon>Ferrimonadaceae</taxon>
        <taxon>Paraferrimonas</taxon>
    </lineage>
</organism>
<dbReference type="Proteomes" id="UP001161422">
    <property type="component" value="Unassembled WGS sequence"/>
</dbReference>